<feature type="region of interest" description="Disordered" evidence="1">
    <location>
        <begin position="64"/>
        <end position="107"/>
    </location>
</feature>
<accession>A0ABR5BB49</accession>
<gene>
    <name evidence="2" type="ORF">I314_03557</name>
</gene>
<evidence type="ECO:0000256" key="1">
    <source>
        <dbReference type="SAM" id="MobiDB-lite"/>
    </source>
</evidence>
<protein>
    <submittedName>
        <fullName evidence="2">Uncharacterized protein</fullName>
    </submittedName>
</protein>
<evidence type="ECO:0000313" key="2">
    <source>
        <dbReference type="EMBL" id="KIR62610.1"/>
    </source>
</evidence>
<dbReference type="Proteomes" id="UP000053800">
    <property type="component" value="Unassembled WGS sequence"/>
</dbReference>
<evidence type="ECO:0000313" key="3">
    <source>
        <dbReference type="Proteomes" id="UP000053800"/>
    </source>
</evidence>
<organism evidence="2 3">
    <name type="scientific">Cryptococcus bacillisporus CA1873</name>
    <dbReference type="NCBI Taxonomy" id="1296111"/>
    <lineage>
        <taxon>Eukaryota</taxon>
        <taxon>Fungi</taxon>
        <taxon>Dikarya</taxon>
        <taxon>Basidiomycota</taxon>
        <taxon>Agaricomycotina</taxon>
        <taxon>Tremellomycetes</taxon>
        <taxon>Tremellales</taxon>
        <taxon>Cryptococcaceae</taxon>
        <taxon>Cryptococcus</taxon>
        <taxon>Cryptococcus gattii species complex</taxon>
    </lineage>
</organism>
<feature type="compositionally biased region" description="Polar residues" evidence="1">
    <location>
        <begin position="30"/>
        <end position="39"/>
    </location>
</feature>
<feature type="region of interest" description="Disordered" evidence="1">
    <location>
        <begin position="1"/>
        <end position="42"/>
    </location>
</feature>
<proteinExistence type="predicted"/>
<dbReference type="EMBL" id="KN848896">
    <property type="protein sequence ID" value="KIR62610.1"/>
    <property type="molecule type" value="Genomic_DNA"/>
</dbReference>
<name>A0ABR5BB49_CRYGA</name>
<keyword evidence="3" id="KW-1185">Reference proteome</keyword>
<reference evidence="2 3" key="1">
    <citation type="submission" date="2015-01" db="EMBL/GenBank/DDBJ databases">
        <title>The Genome Sequence of Cryptococcus gattii CA1873.</title>
        <authorList>
            <consortium name="The Broad Institute Genomics Platform"/>
            <person name="Cuomo C."/>
            <person name="Litvintseva A."/>
            <person name="Chen Y."/>
            <person name="Heitman J."/>
            <person name="Sun S."/>
            <person name="Springer D."/>
            <person name="Dromer F."/>
            <person name="Young S."/>
            <person name="Zeng Q."/>
            <person name="Gargeya S."/>
            <person name="Abouelleil A."/>
            <person name="Alvarado L."/>
            <person name="Chapman S.B."/>
            <person name="Gainer-Dewar J."/>
            <person name="Goldberg J."/>
            <person name="Griggs A."/>
            <person name="Gujja S."/>
            <person name="Hansen M."/>
            <person name="Howarth C."/>
            <person name="Imamovic A."/>
            <person name="Larimer J."/>
            <person name="Murphy C."/>
            <person name="Naylor J."/>
            <person name="Pearson M."/>
            <person name="Priest M."/>
            <person name="Roberts A."/>
            <person name="Saif S."/>
            <person name="Shea T."/>
            <person name="Sykes S."/>
            <person name="Wortman J."/>
            <person name="Nusbaum C."/>
            <person name="Birren B."/>
        </authorList>
    </citation>
    <scope>NUCLEOTIDE SEQUENCE [LARGE SCALE GENOMIC DNA]</scope>
    <source>
        <strain evidence="2 3">CA1873</strain>
    </source>
</reference>
<sequence>MMGEDQEIWNQWRIRAPQPGPSPRSHSRGKQPQQQSEASWQLGPFHFQRSPICASSFTSIMPSNHRHEAASASQFSNSRLPPPGHTNSPSWHTETTERPSYENQQPTSLDKKIIDIQLKDKVTSAQAIISIQSRPKLNPTSTVERGPAEFVGTVSNTWPIIKGSNDLAPTALSILIYINIPEHG</sequence>
<feature type="compositionally biased region" description="Polar residues" evidence="1">
    <location>
        <begin position="71"/>
        <end position="93"/>
    </location>
</feature>